<dbReference type="InterPro" id="IPR009003">
    <property type="entry name" value="Peptidase_S1_PA"/>
</dbReference>
<protein>
    <recommendedName>
        <fullName evidence="3">Peptidase S1 domain-containing protein</fullName>
    </recommendedName>
</protein>
<dbReference type="SUPFAM" id="SSF50494">
    <property type="entry name" value="Trypsin-like serine proteases"/>
    <property type="match status" value="1"/>
</dbReference>
<dbReference type="PANTHER" id="PTHR24253">
    <property type="entry name" value="TRANSMEMBRANE PROTEASE SERINE"/>
    <property type="match status" value="1"/>
</dbReference>
<feature type="signal peptide" evidence="2">
    <location>
        <begin position="1"/>
        <end position="17"/>
    </location>
</feature>
<sequence length="287" mass="31260">MKYILFLLMLVAYHANAIITRHDVEDKHYLAAPADFPALATFYIDGAHGSFIKPNWIITAAHTTFCLQPGTKIKTTQGSATVKRLHVHPQHTPGVSHDIALIELAEPVKYVQPAKLYKEQDETGKLIWFIGIGGTGNGITGITVDNYENKGVLRKAQNRVEQAVGPILKFKFDKGNKALPLEGISGGGDSGGPAYFKQGNSYYVVGLSSRYGGGPSEKYESLEVYSRVSYFLPWITSIIAQPTLSINSGISVEKLKHLPGGLKPTDLPSICKDIVFTEDELSANVQG</sequence>
<proteinExistence type="predicted"/>
<dbReference type="InterPro" id="IPR001314">
    <property type="entry name" value="Peptidase_S1A"/>
</dbReference>
<keyword evidence="1" id="KW-1015">Disulfide bond</keyword>
<evidence type="ECO:0000256" key="1">
    <source>
        <dbReference type="ARBA" id="ARBA00023157"/>
    </source>
</evidence>
<dbReference type="PANTHER" id="PTHR24253:SF153">
    <property type="entry name" value="SERINE PROTEASE HEPSIN"/>
    <property type="match status" value="1"/>
</dbReference>
<evidence type="ECO:0000259" key="3">
    <source>
        <dbReference type="PROSITE" id="PS50240"/>
    </source>
</evidence>
<comment type="caution">
    <text evidence="4">The sequence shown here is derived from an EMBL/GenBank/DDBJ whole genome shotgun (WGS) entry which is preliminary data.</text>
</comment>
<dbReference type="Proteomes" id="UP000076486">
    <property type="component" value="Unassembled WGS sequence"/>
</dbReference>
<evidence type="ECO:0000313" key="4">
    <source>
        <dbReference type="EMBL" id="KZN59865.1"/>
    </source>
</evidence>
<dbReference type="InterPro" id="IPR001254">
    <property type="entry name" value="Trypsin_dom"/>
</dbReference>
<dbReference type="GO" id="GO:0006508">
    <property type="term" value="P:proteolysis"/>
    <property type="evidence" value="ECO:0007669"/>
    <property type="project" value="InterPro"/>
</dbReference>
<dbReference type="RefSeq" id="WP_063369512.1">
    <property type="nucleotide sequence ID" value="NZ_AUYC01000051.1"/>
</dbReference>
<dbReference type="PRINTS" id="PR00722">
    <property type="entry name" value="CHYMOTRYPSIN"/>
</dbReference>
<dbReference type="Gene3D" id="2.40.10.10">
    <property type="entry name" value="Trypsin-like serine proteases"/>
    <property type="match status" value="1"/>
</dbReference>
<dbReference type="Pfam" id="PF00089">
    <property type="entry name" value="Trypsin"/>
    <property type="match status" value="1"/>
</dbReference>
<feature type="chain" id="PRO_5007888417" description="Peptidase S1 domain-containing protein" evidence="2">
    <location>
        <begin position="18"/>
        <end position="287"/>
    </location>
</feature>
<dbReference type="EMBL" id="AUYC01000051">
    <property type="protein sequence ID" value="KZN59865.1"/>
    <property type="molecule type" value="Genomic_DNA"/>
</dbReference>
<reference evidence="4 5" key="1">
    <citation type="submission" date="2013-07" db="EMBL/GenBank/DDBJ databases">
        <title>Comparative Genomic and Metabolomic Analysis of Twelve Strains of Pseudoalteromonas luteoviolacea.</title>
        <authorList>
            <person name="Vynne N.G."/>
            <person name="Mansson M."/>
            <person name="Gram L."/>
        </authorList>
    </citation>
    <scope>NUCLEOTIDE SEQUENCE [LARGE SCALE GENOMIC DNA]</scope>
    <source>
        <strain evidence="4 5">CPMOR-1</strain>
    </source>
</reference>
<dbReference type="InterPro" id="IPR043504">
    <property type="entry name" value="Peptidase_S1_PA_chymotrypsin"/>
</dbReference>
<name>A0A167IRZ2_9GAMM</name>
<dbReference type="SMART" id="SM00020">
    <property type="entry name" value="Tryp_SPc"/>
    <property type="match status" value="1"/>
</dbReference>
<dbReference type="GO" id="GO:0004252">
    <property type="term" value="F:serine-type endopeptidase activity"/>
    <property type="evidence" value="ECO:0007669"/>
    <property type="project" value="InterPro"/>
</dbReference>
<dbReference type="AlphaFoldDB" id="A0A167IRZ2"/>
<evidence type="ECO:0000313" key="5">
    <source>
        <dbReference type="Proteomes" id="UP000076486"/>
    </source>
</evidence>
<gene>
    <name evidence="4" type="ORF">N473_02815</name>
</gene>
<dbReference type="PROSITE" id="PS50240">
    <property type="entry name" value="TRYPSIN_DOM"/>
    <property type="match status" value="1"/>
</dbReference>
<dbReference type="PATRIC" id="fig|1365248.3.peg.4308"/>
<keyword evidence="2" id="KW-0732">Signal</keyword>
<feature type="domain" description="Peptidase S1" evidence="3">
    <location>
        <begin position="18"/>
        <end position="240"/>
    </location>
</feature>
<organism evidence="4 5">
    <name type="scientific">Pseudoalteromonas luteoviolacea CPMOR-1</name>
    <dbReference type="NCBI Taxonomy" id="1365248"/>
    <lineage>
        <taxon>Bacteria</taxon>
        <taxon>Pseudomonadati</taxon>
        <taxon>Pseudomonadota</taxon>
        <taxon>Gammaproteobacteria</taxon>
        <taxon>Alteromonadales</taxon>
        <taxon>Pseudoalteromonadaceae</taxon>
        <taxon>Pseudoalteromonas</taxon>
    </lineage>
</organism>
<accession>A0A167IRZ2</accession>
<evidence type="ECO:0000256" key="2">
    <source>
        <dbReference type="SAM" id="SignalP"/>
    </source>
</evidence>